<feature type="transmembrane region" description="Helical" evidence="7">
    <location>
        <begin position="155"/>
        <end position="175"/>
    </location>
</feature>
<dbReference type="EMBL" id="CP059572">
    <property type="protein sequence ID" value="QXJ20803.1"/>
    <property type="molecule type" value="Genomic_DNA"/>
</dbReference>
<dbReference type="RefSeq" id="WP_231333908.1">
    <property type="nucleotide sequence ID" value="NZ_CP059572.1"/>
</dbReference>
<evidence type="ECO:0000256" key="7">
    <source>
        <dbReference type="SAM" id="Phobius"/>
    </source>
</evidence>
<accession>A0ABX8QPT2</accession>
<evidence type="ECO:0000259" key="9">
    <source>
        <dbReference type="Pfam" id="PF12821"/>
    </source>
</evidence>
<dbReference type="Pfam" id="PF06738">
    <property type="entry name" value="ThrE"/>
    <property type="match status" value="1"/>
</dbReference>
<dbReference type="PANTHER" id="PTHR34390:SF2">
    <property type="entry name" value="SUCCINATE TRANSPORTER SUBUNIT YJJP-RELATED"/>
    <property type="match status" value="1"/>
</dbReference>
<dbReference type="PANTHER" id="PTHR34390">
    <property type="entry name" value="UPF0442 PROTEIN YJJB-RELATED"/>
    <property type="match status" value="1"/>
</dbReference>
<keyword evidence="11" id="KW-1185">Reference proteome</keyword>
<keyword evidence="2" id="KW-1003">Cell membrane</keyword>
<evidence type="ECO:0000256" key="5">
    <source>
        <dbReference type="ARBA" id="ARBA00023136"/>
    </source>
</evidence>
<dbReference type="InterPro" id="IPR024528">
    <property type="entry name" value="ThrE_2"/>
</dbReference>
<dbReference type="Pfam" id="PF12821">
    <property type="entry name" value="ThrE_2"/>
    <property type="match status" value="1"/>
</dbReference>
<dbReference type="InterPro" id="IPR010619">
    <property type="entry name" value="ThrE-like_N"/>
</dbReference>
<feature type="transmembrane region" description="Helical" evidence="7">
    <location>
        <begin position="182"/>
        <end position="202"/>
    </location>
</feature>
<dbReference type="Proteomes" id="UP001049518">
    <property type="component" value="Chromosome"/>
</dbReference>
<feature type="transmembrane region" description="Helical" evidence="7">
    <location>
        <begin position="312"/>
        <end position="330"/>
    </location>
</feature>
<feature type="transmembrane region" description="Helical" evidence="7">
    <location>
        <begin position="360"/>
        <end position="381"/>
    </location>
</feature>
<keyword evidence="4 7" id="KW-1133">Transmembrane helix</keyword>
<evidence type="ECO:0000259" key="8">
    <source>
        <dbReference type="Pfam" id="PF06738"/>
    </source>
</evidence>
<protein>
    <submittedName>
        <fullName evidence="10">Threonine/serine exporter family protein</fullName>
    </submittedName>
</protein>
<keyword evidence="5 7" id="KW-0472">Membrane</keyword>
<feature type="transmembrane region" description="Helical" evidence="7">
    <location>
        <begin position="247"/>
        <end position="266"/>
    </location>
</feature>
<comment type="similarity">
    <text evidence="6">Belongs to the ThrE exporter (TC 2.A.79) family.</text>
</comment>
<evidence type="ECO:0000256" key="4">
    <source>
        <dbReference type="ARBA" id="ARBA00022989"/>
    </source>
</evidence>
<feature type="domain" description="Threonine/serine exporter-like N-terminal" evidence="8">
    <location>
        <begin position="23"/>
        <end position="262"/>
    </location>
</feature>
<keyword evidence="3 7" id="KW-0812">Transmembrane</keyword>
<evidence type="ECO:0000313" key="11">
    <source>
        <dbReference type="Proteomes" id="UP001049518"/>
    </source>
</evidence>
<feature type="transmembrane region" description="Helical" evidence="7">
    <location>
        <begin position="286"/>
        <end position="305"/>
    </location>
</feature>
<comment type="subcellular location">
    <subcellularLocation>
        <location evidence="1">Cell membrane</location>
        <topology evidence="1">Multi-pass membrane protein</topology>
    </subcellularLocation>
</comment>
<feature type="domain" description="Threonine/Serine exporter ThrE" evidence="9">
    <location>
        <begin position="290"/>
        <end position="412"/>
    </location>
</feature>
<reference evidence="10" key="1">
    <citation type="submission" date="2020-07" db="EMBL/GenBank/DDBJ databases">
        <authorList>
            <person name="Tarantini F.S."/>
            <person name="Hong K.W."/>
            <person name="Chan K.G."/>
        </authorList>
    </citation>
    <scope>NUCLEOTIDE SEQUENCE</scope>
    <source>
        <strain evidence="10">32-07</strain>
    </source>
</reference>
<evidence type="ECO:0000256" key="2">
    <source>
        <dbReference type="ARBA" id="ARBA00022475"/>
    </source>
</evidence>
<proteinExistence type="inferred from homology"/>
<feature type="transmembrane region" description="Helical" evidence="7">
    <location>
        <begin position="208"/>
        <end position="226"/>
    </location>
</feature>
<gene>
    <name evidence="10" type="ORF">AGRA3207_001578</name>
</gene>
<evidence type="ECO:0000256" key="1">
    <source>
        <dbReference type="ARBA" id="ARBA00004651"/>
    </source>
</evidence>
<feature type="transmembrane region" description="Helical" evidence="7">
    <location>
        <begin position="393"/>
        <end position="412"/>
    </location>
</feature>
<evidence type="ECO:0000256" key="3">
    <source>
        <dbReference type="ARBA" id="ARBA00022692"/>
    </source>
</evidence>
<evidence type="ECO:0000256" key="6">
    <source>
        <dbReference type="ARBA" id="ARBA00034125"/>
    </source>
</evidence>
<evidence type="ECO:0000313" key="10">
    <source>
        <dbReference type="EMBL" id="QXJ20803.1"/>
    </source>
</evidence>
<sequence>MDVSPPEPPEDEPGENVDTWAVDLVLRVGELLLANGETTERVNEAMLGLAVAYELPRCEVQVTLTSLLVSAHPGKGAPPVTGSRAIRRRTPAFWRLTALHNLVQEASIGMLELDEAHRRLAEMKRGRAPYPPWLIVVSLGLIAASGSVLAGGGPLVAGTAFVATLLGDRTAAALARRGVAEFFQLTVASAIGAGGAVLVVGMGNPAHASTIVTGAILALLPGRPLVASIQDGITGDLVSAGARMLEVFFMIAAIVAGLGAMVYLGVTLDVPIDVSHLPRPAATLKPVAVMAAAAVSVTFAVSLAAPRDVLTASALGGAVIWVLHVLLLGWDVPPVLASAVAATVVGVLSNWLARRHQAPVMPFVVPAIGPLLPGTALYRGMVELNTGAPETGVLSLIGALSVALALGAGVNLGGELVRAFQRVGLSASGRWARPAARRTRGF</sequence>
<dbReference type="InterPro" id="IPR050539">
    <property type="entry name" value="ThrE_Dicarb/AminoAcid_Exp"/>
</dbReference>
<name>A0ABX8QPT2_9ACTN</name>
<feature type="transmembrane region" description="Helical" evidence="7">
    <location>
        <begin position="336"/>
        <end position="353"/>
    </location>
</feature>
<organism evidence="10 11">
    <name type="scientific">Actinomadura graeca</name>
    <dbReference type="NCBI Taxonomy" id="2750812"/>
    <lineage>
        <taxon>Bacteria</taxon>
        <taxon>Bacillati</taxon>
        <taxon>Actinomycetota</taxon>
        <taxon>Actinomycetes</taxon>
        <taxon>Streptosporangiales</taxon>
        <taxon>Thermomonosporaceae</taxon>
        <taxon>Actinomadura</taxon>
    </lineage>
</organism>